<evidence type="ECO:0000313" key="2">
    <source>
        <dbReference type="EMBL" id="GAA3924590.1"/>
    </source>
</evidence>
<protein>
    <submittedName>
        <fullName evidence="2">Uncharacterized protein</fullName>
    </submittedName>
</protein>
<evidence type="ECO:0000256" key="1">
    <source>
        <dbReference type="SAM" id="MobiDB-lite"/>
    </source>
</evidence>
<accession>A0ABP7MJA3</accession>
<gene>
    <name evidence="2" type="ORF">GCM10022406_08370</name>
</gene>
<sequence length="57" mass="6396">MNSDRYQCARKKARIAISRRGKEKTWEGNMKPGAAPLKFAGRRGATQERYAITPQSG</sequence>
<feature type="region of interest" description="Disordered" evidence="1">
    <location>
        <begin position="19"/>
        <end position="57"/>
    </location>
</feature>
<name>A0ABP7MJA3_9BACT</name>
<dbReference type="EMBL" id="BAABDH010000016">
    <property type="protein sequence ID" value="GAA3924590.1"/>
    <property type="molecule type" value="Genomic_DNA"/>
</dbReference>
<keyword evidence="3" id="KW-1185">Reference proteome</keyword>
<organism evidence="2 3">
    <name type="scientific">Hymenobacter algoricola</name>
    <dbReference type="NCBI Taxonomy" id="486267"/>
    <lineage>
        <taxon>Bacteria</taxon>
        <taxon>Pseudomonadati</taxon>
        <taxon>Bacteroidota</taxon>
        <taxon>Cytophagia</taxon>
        <taxon>Cytophagales</taxon>
        <taxon>Hymenobacteraceae</taxon>
        <taxon>Hymenobacter</taxon>
    </lineage>
</organism>
<reference evidence="3" key="1">
    <citation type="journal article" date="2019" name="Int. J. Syst. Evol. Microbiol.">
        <title>The Global Catalogue of Microorganisms (GCM) 10K type strain sequencing project: providing services to taxonomists for standard genome sequencing and annotation.</title>
        <authorList>
            <consortium name="The Broad Institute Genomics Platform"/>
            <consortium name="The Broad Institute Genome Sequencing Center for Infectious Disease"/>
            <person name="Wu L."/>
            <person name="Ma J."/>
        </authorList>
    </citation>
    <scope>NUCLEOTIDE SEQUENCE [LARGE SCALE GENOMIC DNA]</scope>
    <source>
        <strain evidence="3">JCM 17214</strain>
    </source>
</reference>
<dbReference type="Proteomes" id="UP001499909">
    <property type="component" value="Unassembled WGS sequence"/>
</dbReference>
<proteinExistence type="predicted"/>
<evidence type="ECO:0000313" key="3">
    <source>
        <dbReference type="Proteomes" id="UP001499909"/>
    </source>
</evidence>
<comment type="caution">
    <text evidence="2">The sequence shown here is derived from an EMBL/GenBank/DDBJ whole genome shotgun (WGS) entry which is preliminary data.</text>
</comment>